<dbReference type="Gene3D" id="1.10.287.130">
    <property type="match status" value="1"/>
</dbReference>
<keyword evidence="4" id="KW-1185">Reference proteome</keyword>
<comment type="caution">
    <text evidence="3">The sequence shown here is derived from an EMBL/GenBank/DDBJ whole genome shotgun (WGS) entry which is preliminary data.</text>
</comment>
<dbReference type="SUPFAM" id="SSF55874">
    <property type="entry name" value="ATPase domain of HSP90 chaperone/DNA topoisomerase II/histidine kinase"/>
    <property type="match status" value="1"/>
</dbReference>
<evidence type="ECO:0000313" key="4">
    <source>
        <dbReference type="Proteomes" id="UP000326169"/>
    </source>
</evidence>
<dbReference type="PROSITE" id="PS50109">
    <property type="entry name" value="HIS_KIN"/>
    <property type="match status" value="1"/>
</dbReference>
<name>A0A5M3T3S8_LIMPL</name>
<dbReference type="InterPro" id="IPR003594">
    <property type="entry name" value="HATPase_dom"/>
</dbReference>
<sequence length="470" mass="52933">MSEQFKTYLSFPKLLEGNSPDLDWEGTLTDLPTYHFGVKSDSSVSEVVRQFQRHALLPGVLIWEDIESEEPQLVGLLSRRQLLEFFIRPQGGEMLASQSLGVCYSYGGFPMLVLPETMTILEAARYARRRSPELIAEPIVVAHPGNPAIPYSILNIDDLNIAHWQIRGIETQVRYERSQIQMIQSEKMSNLGRLVDGVAHEILDPVGFIWGNLTHLNEYAQGLMELLSAYEQHFPQVPPEIEAKQEEIELDFVRSDLPRVVASINGGADRLNRLATSLQNFCHIDNVHPKPADLQGSLDSIVLLIQSKIKGEIEIIRHYGQVPPVSCYIGQLNQVFMNILTNAVNALIDRAVRQDWVDEFGPALRIQRSDRPRIEITIKVSAMKDDPENPPRGQFNQESWVLIKISDNGPGMSLSQSKKILESFSAHRRADKETSLGLSYQIVTAKHGGKLNLRSQLGVGTEFEIWLPLT</sequence>
<keyword evidence="1 3" id="KW-0808">Transferase</keyword>
<dbReference type="InterPro" id="IPR036890">
    <property type="entry name" value="HATPase_C_sf"/>
</dbReference>
<dbReference type="Proteomes" id="UP000326169">
    <property type="component" value="Unassembled WGS sequence"/>
</dbReference>
<dbReference type="InterPro" id="IPR005467">
    <property type="entry name" value="His_kinase_dom"/>
</dbReference>
<protein>
    <submittedName>
        <fullName evidence="3">Two-component sensor histidine kinase</fullName>
    </submittedName>
</protein>
<keyword evidence="1 3" id="KW-0418">Kinase</keyword>
<organism evidence="3 4">
    <name type="scientific">Limnospira platensis NIES-46</name>
    <dbReference type="NCBI Taxonomy" id="1236695"/>
    <lineage>
        <taxon>Bacteria</taxon>
        <taxon>Bacillati</taxon>
        <taxon>Cyanobacteriota</taxon>
        <taxon>Cyanophyceae</taxon>
        <taxon>Oscillatoriophycideae</taxon>
        <taxon>Oscillatoriales</taxon>
        <taxon>Sirenicapillariaceae</taxon>
        <taxon>Limnospira</taxon>
    </lineage>
</organism>
<proteinExistence type="predicted"/>
<dbReference type="EMBL" id="BIMW01000017">
    <property type="protein sequence ID" value="GCE92456.1"/>
    <property type="molecule type" value="Genomic_DNA"/>
</dbReference>
<dbReference type="PANTHER" id="PTHR43065:SF50">
    <property type="entry name" value="HISTIDINE KINASE"/>
    <property type="match status" value="1"/>
</dbReference>
<dbReference type="Pfam" id="PF02518">
    <property type="entry name" value="HATPase_c"/>
    <property type="match status" value="1"/>
</dbReference>
<gene>
    <name evidence="3" type="ORF">NIES46_04960</name>
</gene>
<evidence type="ECO:0000313" key="3">
    <source>
        <dbReference type="EMBL" id="GCE92456.1"/>
    </source>
</evidence>
<dbReference type="SMART" id="SM00387">
    <property type="entry name" value="HATPase_c"/>
    <property type="match status" value="1"/>
</dbReference>
<accession>A0A5M3T3S8</accession>
<dbReference type="GO" id="GO:0016301">
    <property type="term" value="F:kinase activity"/>
    <property type="evidence" value="ECO:0007669"/>
    <property type="project" value="UniProtKB-KW"/>
</dbReference>
<dbReference type="PANTHER" id="PTHR43065">
    <property type="entry name" value="SENSOR HISTIDINE KINASE"/>
    <property type="match status" value="1"/>
</dbReference>
<dbReference type="RefSeq" id="WP_006618170.1">
    <property type="nucleotide sequence ID" value="NZ_BIMW01000017.1"/>
</dbReference>
<evidence type="ECO:0000256" key="1">
    <source>
        <dbReference type="ARBA" id="ARBA00022777"/>
    </source>
</evidence>
<reference evidence="3 4" key="1">
    <citation type="journal article" date="2019" name="J Genomics">
        <title>The Draft Genome of a Hydrogen-producing Cyanobacterium, Arthrospira platensis NIES-46.</title>
        <authorList>
            <person name="Suzuki S."/>
            <person name="Yamaguchi H."/>
            <person name="Kawachi M."/>
        </authorList>
    </citation>
    <scope>NUCLEOTIDE SEQUENCE [LARGE SCALE GENOMIC DNA]</scope>
    <source>
        <strain evidence="3 4">NIES-46</strain>
    </source>
</reference>
<evidence type="ECO:0000259" key="2">
    <source>
        <dbReference type="PROSITE" id="PS50109"/>
    </source>
</evidence>
<dbReference type="Gene3D" id="3.30.565.10">
    <property type="entry name" value="Histidine kinase-like ATPase, C-terminal domain"/>
    <property type="match status" value="1"/>
</dbReference>
<dbReference type="GeneID" id="301681460"/>
<feature type="domain" description="Histidine kinase" evidence="2">
    <location>
        <begin position="197"/>
        <end position="470"/>
    </location>
</feature>